<proteinExistence type="predicted"/>
<dbReference type="EMBL" id="POTQ01000036">
    <property type="protein sequence ID" value="PNV57023.1"/>
    <property type="molecule type" value="Genomic_DNA"/>
</dbReference>
<name>A0A2K2TFU0_LIMFE</name>
<reference evidence="1 2" key="1">
    <citation type="submission" date="2018-01" db="EMBL/GenBank/DDBJ databases">
        <title>Draft genome sequence of the feruloyl esterase-producing strain Lactobacillus fermentum CRL 1446, isolated from artisanal goat milk cheese.</title>
        <authorList>
            <person name="Abeijon Mukdsi M.C."/>
            <person name="Saavedra L."/>
            <person name="Gauffin Cano M.P."/>
            <person name="Hebert E.M."/>
            <person name="Medina R.B."/>
        </authorList>
    </citation>
    <scope>NUCLEOTIDE SEQUENCE [LARGE SCALE GENOMIC DNA]</scope>
    <source>
        <strain evidence="1 2">CRL 1446</strain>
    </source>
</reference>
<gene>
    <name evidence="1" type="ORF">C1Y38_10650</name>
</gene>
<dbReference type="Proteomes" id="UP000236514">
    <property type="component" value="Unassembled WGS sequence"/>
</dbReference>
<dbReference type="RefSeq" id="WP_103205687.1">
    <property type="nucleotide sequence ID" value="NZ_CP193773.1"/>
</dbReference>
<organism evidence="1 2">
    <name type="scientific">Limosilactobacillus fermentum</name>
    <name type="common">Lactobacillus fermentum</name>
    <dbReference type="NCBI Taxonomy" id="1613"/>
    <lineage>
        <taxon>Bacteria</taxon>
        <taxon>Bacillati</taxon>
        <taxon>Bacillota</taxon>
        <taxon>Bacilli</taxon>
        <taxon>Lactobacillales</taxon>
        <taxon>Lactobacillaceae</taxon>
        <taxon>Limosilactobacillus</taxon>
    </lineage>
</organism>
<accession>A0A2K2TFU0</accession>
<sequence length="87" mass="10013">MTYEEAITKLEQLNLVVEVVDGRFEVNDQNDQPVASTTLDWGNGPICLWLNYLAMEQLTEDQKQVLVMVLKDLTKTTPYARLSVLRR</sequence>
<evidence type="ECO:0000313" key="2">
    <source>
        <dbReference type="Proteomes" id="UP000236514"/>
    </source>
</evidence>
<comment type="caution">
    <text evidence="1">The sequence shown here is derived from an EMBL/GenBank/DDBJ whole genome shotgun (WGS) entry which is preliminary data.</text>
</comment>
<dbReference type="AlphaFoldDB" id="A0A2K2TFU0"/>
<protein>
    <submittedName>
        <fullName evidence="1">Uncharacterized protein</fullName>
    </submittedName>
</protein>
<evidence type="ECO:0000313" key="1">
    <source>
        <dbReference type="EMBL" id="PNV57023.1"/>
    </source>
</evidence>